<evidence type="ECO:0000313" key="2">
    <source>
        <dbReference type="Proteomes" id="UP001178507"/>
    </source>
</evidence>
<protein>
    <submittedName>
        <fullName evidence="1">Uncharacterized protein</fullName>
    </submittedName>
</protein>
<organism evidence="1 2">
    <name type="scientific">Effrenium voratum</name>
    <dbReference type="NCBI Taxonomy" id="2562239"/>
    <lineage>
        <taxon>Eukaryota</taxon>
        <taxon>Sar</taxon>
        <taxon>Alveolata</taxon>
        <taxon>Dinophyceae</taxon>
        <taxon>Suessiales</taxon>
        <taxon>Symbiodiniaceae</taxon>
        <taxon>Effrenium</taxon>
    </lineage>
</organism>
<dbReference type="Proteomes" id="UP001178507">
    <property type="component" value="Unassembled WGS sequence"/>
</dbReference>
<keyword evidence="2" id="KW-1185">Reference proteome</keyword>
<dbReference type="Pfam" id="PF08855">
    <property type="entry name" value="DUF1825"/>
    <property type="match status" value="1"/>
</dbReference>
<dbReference type="EMBL" id="CAUJNA010003405">
    <property type="protein sequence ID" value="CAJ1401236.1"/>
    <property type="molecule type" value="Genomic_DNA"/>
</dbReference>
<proteinExistence type="predicted"/>
<dbReference type="AlphaFoldDB" id="A0AA36JA03"/>
<gene>
    <name evidence="1" type="ORF">EVOR1521_LOCUS24424</name>
</gene>
<reference evidence="1" key="1">
    <citation type="submission" date="2023-08" db="EMBL/GenBank/DDBJ databases">
        <authorList>
            <person name="Chen Y."/>
            <person name="Shah S."/>
            <person name="Dougan E. K."/>
            <person name="Thang M."/>
            <person name="Chan C."/>
        </authorList>
    </citation>
    <scope>NUCLEOTIDE SEQUENCE</scope>
</reference>
<dbReference type="InterPro" id="IPR014954">
    <property type="entry name" value="DUF1825"/>
</dbReference>
<accession>A0AA36JA03</accession>
<sequence>MAALSRRLWPLRLVLAAALSLFGLNAAWSGTARRRVISVGRRAADSIASCGLMLPIGPLCPFRSEFWSSEAFSKVAEMDARRPRAMELMTKMQRGMISPEEQLELSKAMCESNDFWLANQLRLRYAEDFQGIEAFKITEERITARGVTIDMMEALVRWNSEWMSAMAEKRPPPPPPPGMDITKMQQIGNVDTELPMAEMAIPFPFLDGSKALKSDLVQEELSALTRDHENLIRFGNKYGSFDPLGKEAFLDQVALIQERWQVFMTRFELMGELNPEFVAASNRYFMRGKMSAQEFNSLVHSAQERMRADAQAERMS</sequence>
<evidence type="ECO:0000313" key="1">
    <source>
        <dbReference type="EMBL" id="CAJ1401236.1"/>
    </source>
</evidence>
<name>A0AA36JA03_9DINO</name>
<comment type="caution">
    <text evidence="1">The sequence shown here is derived from an EMBL/GenBank/DDBJ whole genome shotgun (WGS) entry which is preliminary data.</text>
</comment>